<gene>
    <name evidence="1" type="ORF">ACOC_LOCUS7974</name>
</gene>
<evidence type="ECO:0000313" key="3">
    <source>
        <dbReference type="WBParaSite" id="ACOC_0000797301-mRNA-1"/>
    </source>
</evidence>
<dbReference type="EMBL" id="UYYA01004100">
    <property type="protein sequence ID" value="VDM59559.1"/>
    <property type="molecule type" value="Genomic_DNA"/>
</dbReference>
<sequence length="69" mass="7686">MNEGGTITTSRHDIELMTEKFYANFSASLTDVSDYEIPVGERQPGMLPFEVRVATESMVERHTVPVPGI</sequence>
<accession>A0A0R3PR88</accession>
<evidence type="ECO:0000313" key="1">
    <source>
        <dbReference type="EMBL" id="VDM59559.1"/>
    </source>
</evidence>
<dbReference type="WBParaSite" id="ACOC_0000797301-mRNA-1">
    <property type="protein sequence ID" value="ACOC_0000797301-mRNA-1"/>
    <property type="gene ID" value="ACOC_0000797301"/>
</dbReference>
<evidence type="ECO:0000313" key="2">
    <source>
        <dbReference type="Proteomes" id="UP000267027"/>
    </source>
</evidence>
<reference evidence="3" key="1">
    <citation type="submission" date="2017-02" db="UniProtKB">
        <authorList>
            <consortium name="WormBaseParasite"/>
        </authorList>
    </citation>
    <scope>IDENTIFICATION</scope>
</reference>
<reference evidence="1 2" key="2">
    <citation type="submission" date="2018-11" db="EMBL/GenBank/DDBJ databases">
        <authorList>
            <consortium name="Pathogen Informatics"/>
        </authorList>
    </citation>
    <scope>NUCLEOTIDE SEQUENCE [LARGE SCALE GENOMIC DNA]</scope>
    <source>
        <strain evidence="1 2">Costa Rica</strain>
    </source>
</reference>
<keyword evidence="2" id="KW-1185">Reference proteome</keyword>
<dbReference type="AlphaFoldDB" id="A0A0R3PR88"/>
<protein>
    <submittedName>
        <fullName evidence="3">Cytochrome P450</fullName>
    </submittedName>
</protein>
<organism evidence="3">
    <name type="scientific">Angiostrongylus costaricensis</name>
    <name type="common">Nematode worm</name>
    <dbReference type="NCBI Taxonomy" id="334426"/>
    <lineage>
        <taxon>Eukaryota</taxon>
        <taxon>Metazoa</taxon>
        <taxon>Ecdysozoa</taxon>
        <taxon>Nematoda</taxon>
        <taxon>Chromadorea</taxon>
        <taxon>Rhabditida</taxon>
        <taxon>Rhabditina</taxon>
        <taxon>Rhabditomorpha</taxon>
        <taxon>Strongyloidea</taxon>
        <taxon>Metastrongylidae</taxon>
        <taxon>Angiostrongylus</taxon>
    </lineage>
</organism>
<dbReference type="Proteomes" id="UP000267027">
    <property type="component" value="Unassembled WGS sequence"/>
</dbReference>
<proteinExistence type="predicted"/>
<name>A0A0R3PR88_ANGCS</name>